<evidence type="ECO:0000313" key="3">
    <source>
        <dbReference type="Proteomes" id="UP000663880"/>
    </source>
</evidence>
<evidence type="ECO:0000259" key="1">
    <source>
        <dbReference type="Pfam" id="PF14214"/>
    </source>
</evidence>
<gene>
    <name evidence="2" type="ORF">PMACD_LOCUS14998</name>
</gene>
<dbReference type="Pfam" id="PF14214">
    <property type="entry name" value="Helitron_like_N"/>
    <property type="match status" value="1"/>
</dbReference>
<comment type="caution">
    <text evidence="2">The sequence shown here is derived from an EMBL/GenBank/DDBJ whole genome shotgun (WGS) entry which is preliminary data.</text>
</comment>
<dbReference type="OrthoDB" id="10051381at2759"/>
<organism evidence="2 3">
    <name type="scientific">Pieris macdunnoughi</name>
    <dbReference type="NCBI Taxonomy" id="345717"/>
    <lineage>
        <taxon>Eukaryota</taxon>
        <taxon>Metazoa</taxon>
        <taxon>Ecdysozoa</taxon>
        <taxon>Arthropoda</taxon>
        <taxon>Hexapoda</taxon>
        <taxon>Insecta</taxon>
        <taxon>Pterygota</taxon>
        <taxon>Neoptera</taxon>
        <taxon>Endopterygota</taxon>
        <taxon>Lepidoptera</taxon>
        <taxon>Glossata</taxon>
        <taxon>Ditrysia</taxon>
        <taxon>Papilionoidea</taxon>
        <taxon>Pieridae</taxon>
        <taxon>Pierinae</taxon>
        <taxon>Pieris</taxon>
    </lineage>
</organism>
<dbReference type="EMBL" id="CAJOBZ010000068">
    <property type="protein sequence ID" value="CAF4944016.1"/>
    <property type="molecule type" value="Genomic_DNA"/>
</dbReference>
<feature type="domain" description="Helitron helicase-like" evidence="1">
    <location>
        <begin position="108"/>
        <end position="173"/>
    </location>
</feature>
<protein>
    <recommendedName>
        <fullName evidence="1">Helitron helicase-like domain-containing protein</fullName>
    </recommendedName>
</protein>
<keyword evidence="3" id="KW-1185">Reference proteome</keyword>
<dbReference type="Proteomes" id="UP000663880">
    <property type="component" value="Unassembled WGS sequence"/>
</dbReference>
<dbReference type="PANTHER" id="PTHR45786:SF74">
    <property type="entry name" value="ATP-DEPENDENT DNA HELICASE"/>
    <property type="match status" value="1"/>
</dbReference>
<sequence>MHKLQNDNHAIVINPDKTPAGEHIRRFNAPVVDDVAGIMVGDCTGAREIVVRRRSNNLQFIADTHRSYDALQYPLMFWKGQDGYCINIKQRDPVSGAETNKNVSSKDYYAYRLMIRRGRDNVILRCRELCQQFMVDMYAKIEGERLRYLRYNQLKLRAEEYIHLRDAINNNADAAEIVEWQKRGLPHAHILVWLIDKIRPEEIDSIISAELPDPSTDQLLFDIVTANMIHGPCGTLNRTSPCMADGKCTKNFPKDFTNDTITNVDGYPIYRRRSPDNGGRSFIKNINNTDIDIDNR</sequence>
<accession>A0A821XIR1</accession>
<name>A0A821XIR1_9NEOP</name>
<proteinExistence type="predicted"/>
<dbReference type="InterPro" id="IPR025476">
    <property type="entry name" value="Helitron_helicase-like"/>
</dbReference>
<reference evidence="2" key="1">
    <citation type="submission" date="2021-02" db="EMBL/GenBank/DDBJ databases">
        <authorList>
            <person name="Steward A R."/>
        </authorList>
    </citation>
    <scope>NUCLEOTIDE SEQUENCE</scope>
</reference>
<dbReference type="AlphaFoldDB" id="A0A821XIR1"/>
<dbReference type="PANTHER" id="PTHR45786">
    <property type="entry name" value="DNA BINDING PROTEIN-LIKE"/>
    <property type="match status" value="1"/>
</dbReference>
<evidence type="ECO:0000313" key="2">
    <source>
        <dbReference type="EMBL" id="CAF4944016.1"/>
    </source>
</evidence>